<accession>A0AAV2CBI5</accession>
<dbReference type="PANTHER" id="PTHR37610">
    <property type="entry name" value="CCHC-TYPE DOMAIN-CONTAINING PROTEIN"/>
    <property type="match status" value="1"/>
</dbReference>
<protein>
    <recommendedName>
        <fullName evidence="3">Retrotransposon Copia-like N-terminal domain-containing protein</fullName>
    </recommendedName>
</protein>
<evidence type="ECO:0000313" key="1">
    <source>
        <dbReference type="EMBL" id="CAL1353859.1"/>
    </source>
</evidence>
<sequence>MYTTLASRNKLGFINGLIPEPAPTDLLHGAWTRNTIMILSWIQQAVDSDIRKNILSSKTIADAWKSLQSRYGSGDLIRVAELEEALS</sequence>
<keyword evidence="2" id="KW-1185">Reference proteome</keyword>
<dbReference type="Proteomes" id="UP001497516">
    <property type="component" value="Chromosome 1"/>
</dbReference>
<evidence type="ECO:0008006" key="3">
    <source>
        <dbReference type="Google" id="ProtNLM"/>
    </source>
</evidence>
<gene>
    <name evidence="1" type="ORF">LTRI10_LOCUS1728</name>
</gene>
<dbReference type="PANTHER" id="PTHR37610:SF55">
    <property type="entry name" value="RETROTRANSPOSON COPIA-LIKE N-TERMINAL DOMAIN-CONTAINING PROTEIN"/>
    <property type="match status" value="1"/>
</dbReference>
<evidence type="ECO:0000313" key="2">
    <source>
        <dbReference type="Proteomes" id="UP001497516"/>
    </source>
</evidence>
<proteinExistence type="predicted"/>
<dbReference type="AlphaFoldDB" id="A0AAV2CBI5"/>
<name>A0AAV2CBI5_9ROSI</name>
<reference evidence="1 2" key="1">
    <citation type="submission" date="2024-04" db="EMBL/GenBank/DDBJ databases">
        <authorList>
            <person name="Fracassetti M."/>
        </authorList>
    </citation>
    <scope>NUCLEOTIDE SEQUENCE [LARGE SCALE GENOMIC DNA]</scope>
</reference>
<organism evidence="1 2">
    <name type="scientific">Linum trigynum</name>
    <dbReference type="NCBI Taxonomy" id="586398"/>
    <lineage>
        <taxon>Eukaryota</taxon>
        <taxon>Viridiplantae</taxon>
        <taxon>Streptophyta</taxon>
        <taxon>Embryophyta</taxon>
        <taxon>Tracheophyta</taxon>
        <taxon>Spermatophyta</taxon>
        <taxon>Magnoliopsida</taxon>
        <taxon>eudicotyledons</taxon>
        <taxon>Gunneridae</taxon>
        <taxon>Pentapetalae</taxon>
        <taxon>rosids</taxon>
        <taxon>fabids</taxon>
        <taxon>Malpighiales</taxon>
        <taxon>Linaceae</taxon>
        <taxon>Linum</taxon>
    </lineage>
</organism>
<dbReference type="EMBL" id="OZ034813">
    <property type="protein sequence ID" value="CAL1353859.1"/>
    <property type="molecule type" value="Genomic_DNA"/>
</dbReference>